<dbReference type="CDD" id="cd03349">
    <property type="entry name" value="LbH_XAT"/>
    <property type="match status" value="1"/>
</dbReference>
<dbReference type="EMBL" id="CP062006">
    <property type="protein sequence ID" value="QTC86509.1"/>
    <property type="molecule type" value="Genomic_DNA"/>
</dbReference>
<keyword evidence="4" id="KW-0012">Acyltransferase</keyword>
<evidence type="ECO:0000256" key="2">
    <source>
        <dbReference type="ARBA" id="ARBA00022679"/>
    </source>
</evidence>
<dbReference type="PROSITE" id="PS00101">
    <property type="entry name" value="HEXAPEP_TRANSFERASES"/>
    <property type="match status" value="1"/>
</dbReference>
<proteinExistence type="inferred from homology"/>
<dbReference type="Gene3D" id="2.160.10.10">
    <property type="entry name" value="Hexapeptide repeat proteins"/>
    <property type="match status" value="1"/>
</dbReference>
<protein>
    <submittedName>
        <fullName evidence="5">CatB-related O-acetyltransferase</fullName>
    </submittedName>
</protein>
<dbReference type="PANTHER" id="PTHR43300">
    <property type="entry name" value="ACETYLTRANSFERASE"/>
    <property type="match status" value="1"/>
</dbReference>
<name>A0ABX7SG26_9CAUL</name>
<dbReference type="InterPro" id="IPR001451">
    <property type="entry name" value="Hexapep"/>
</dbReference>
<comment type="similarity">
    <text evidence="1">Belongs to the transferase hexapeptide repeat family.</text>
</comment>
<dbReference type="SUPFAM" id="SSF51161">
    <property type="entry name" value="Trimeric LpxA-like enzymes"/>
    <property type="match status" value="1"/>
</dbReference>
<dbReference type="Pfam" id="PF00132">
    <property type="entry name" value="Hexapep"/>
    <property type="match status" value="1"/>
</dbReference>
<keyword evidence="2" id="KW-0808">Transferase</keyword>
<evidence type="ECO:0000256" key="3">
    <source>
        <dbReference type="ARBA" id="ARBA00022737"/>
    </source>
</evidence>
<dbReference type="PANTHER" id="PTHR43300:SF11">
    <property type="entry name" value="ACETYLTRANSFERASE RV3034C-RELATED"/>
    <property type="match status" value="1"/>
</dbReference>
<evidence type="ECO:0000256" key="4">
    <source>
        <dbReference type="ARBA" id="ARBA00023315"/>
    </source>
</evidence>
<keyword evidence="6" id="KW-1185">Reference proteome</keyword>
<dbReference type="InterPro" id="IPR011004">
    <property type="entry name" value="Trimer_LpxA-like_sf"/>
</dbReference>
<evidence type="ECO:0000313" key="6">
    <source>
        <dbReference type="Proteomes" id="UP000663942"/>
    </source>
</evidence>
<evidence type="ECO:0000256" key="1">
    <source>
        <dbReference type="ARBA" id="ARBA00007274"/>
    </source>
</evidence>
<evidence type="ECO:0000313" key="5">
    <source>
        <dbReference type="EMBL" id="QTC86509.1"/>
    </source>
</evidence>
<dbReference type="Proteomes" id="UP000663942">
    <property type="component" value="Chromosome"/>
</dbReference>
<organism evidence="5 6">
    <name type="scientific">Brevundimonas pondensis</name>
    <dbReference type="NCBI Taxonomy" id="2774189"/>
    <lineage>
        <taxon>Bacteria</taxon>
        <taxon>Pseudomonadati</taxon>
        <taxon>Pseudomonadota</taxon>
        <taxon>Alphaproteobacteria</taxon>
        <taxon>Caulobacterales</taxon>
        <taxon>Caulobacteraceae</taxon>
        <taxon>Brevundimonas</taxon>
    </lineage>
</organism>
<keyword evidence="3" id="KW-0677">Repeat</keyword>
<dbReference type="InterPro" id="IPR018357">
    <property type="entry name" value="Hexapep_transf_CS"/>
</dbReference>
<gene>
    <name evidence="5" type="ORF">IFE19_10075</name>
</gene>
<reference evidence="5 6" key="1">
    <citation type="submission" date="2020-09" db="EMBL/GenBank/DDBJ databases">
        <title>Brevundimonas sp. LVF1 isolated from an oligotrophic pond in Goettingen, Germany.</title>
        <authorList>
            <person name="Friedrich I."/>
            <person name="Klassen A."/>
            <person name="Neubauer H."/>
            <person name="Schneider D."/>
            <person name="Hertel R."/>
            <person name="Daniel R."/>
        </authorList>
    </citation>
    <scope>NUCLEOTIDE SEQUENCE [LARGE SCALE GENOMIC DNA]</scope>
    <source>
        <strain evidence="5 6">LVF1</strain>
    </source>
</reference>
<dbReference type="RefSeq" id="WP_404822117.1">
    <property type="nucleotide sequence ID" value="NZ_CP062006.1"/>
</dbReference>
<sequence>MYLPEQSLLKRKLNIDLPPSSGLTLHWSVRMEEHSQIGEGGVLMVKSIGAFTYTGRGCEVYSTASIGRYCSLGQEILIGAGQHPTDWLSTSTFFYRKNRWVGTPLTNEFYAAQTKTFDAVEALVVIGNDVWIGSRAVIMAGVTIGHGAIIAAGAVVTRDVEPYAIVGGVPARPIRKRFDEETVARLLASEWWRVKPTLLKGMDYSDVKAMLDEVARIRASGEEWEFQPRAATVRPA</sequence>
<dbReference type="InterPro" id="IPR050179">
    <property type="entry name" value="Trans_hexapeptide_repeat"/>
</dbReference>
<accession>A0ABX7SG26</accession>